<dbReference type="Proteomes" id="UP000019753">
    <property type="component" value="Unassembled WGS sequence"/>
</dbReference>
<sequence length="420" mass="43620">MTQGTAYQYRYHQPSVLTDAATAPVLGLSTTVGPGAPAEDAVFLDAFAERADVLAVGLLRVADVAASRFYVPPGAASRLARTDPIITAGRGVARFESLSACSGVAARLDVLPAGLDVAAERAGTTNVDVGPDLRHVLAGVRRREPLRLVAGADGLGVRTLDGAVHERVVDLPERWVRSLAALHVLTSVLVPVQDLDAAGARRFVDALPRQTPSTATFWVNPVAGGLRLAQSAAPGGFRVAGPERLRLLAPVMRLATGLRVYAADGGACVTAWEAALPGARLVLVLSPAASRGFSGEGALLEDLAAGSPEAELAAAGLLGYDLATGLWFERRLPFGLDLLRANPRLAKAHRLVDDGAVQLSDGRAVVQGTTGRHLVRLGDDGAGRCTCAWYARHGGDRGPCAHVLAVRIALGTPGAERVEA</sequence>
<protein>
    <recommendedName>
        <fullName evidence="2">SWIM-type domain-containing protein</fullName>
    </recommendedName>
</protein>
<dbReference type="AlphaFoldDB" id="A0A021VS81"/>
<dbReference type="Pfam" id="PF04434">
    <property type="entry name" value="SWIM"/>
    <property type="match status" value="1"/>
</dbReference>
<evidence type="ECO:0000259" key="2">
    <source>
        <dbReference type="PROSITE" id="PS50966"/>
    </source>
</evidence>
<name>A0A021VS81_9CELL</name>
<keyword evidence="1" id="KW-0863">Zinc-finger</keyword>
<feature type="domain" description="SWIM-type" evidence="2">
    <location>
        <begin position="373"/>
        <end position="411"/>
    </location>
</feature>
<gene>
    <name evidence="3" type="ORF">N866_15880</name>
</gene>
<comment type="caution">
    <text evidence="3">The sequence shown here is derived from an EMBL/GenBank/DDBJ whole genome shotgun (WGS) entry which is preliminary data.</text>
</comment>
<keyword evidence="1" id="KW-0479">Metal-binding</keyword>
<evidence type="ECO:0000313" key="4">
    <source>
        <dbReference type="Proteomes" id="UP000019753"/>
    </source>
</evidence>
<keyword evidence="4" id="KW-1185">Reference proteome</keyword>
<keyword evidence="1" id="KW-0862">Zinc</keyword>
<dbReference type="InterPro" id="IPR007527">
    <property type="entry name" value="Znf_SWIM"/>
</dbReference>
<dbReference type="RefSeq" id="WP_052022494.1">
    <property type="nucleotide sequence ID" value="NZ_AXCW01000050.1"/>
</dbReference>
<accession>A0A021VS81</accession>
<dbReference type="PROSITE" id="PS50966">
    <property type="entry name" value="ZF_SWIM"/>
    <property type="match status" value="1"/>
</dbReference>
<dbReference type="OrthoDB" id="7821105at2"/>
<evidence type="ECO:0000256" key="1">
    <source>
        <dbReference type="PROSITE-ProRule" id="PRU00325"/>
    </source>
</evidence>
<reference evidence="3 4" key="1">
    <citation type="submission" date="2014-01" db="EMBL/GenBank/DDBJ databases">
        <title>Actinotalea ferrariae CF5-4.</title>
        <authorList>
            <person name="Chen F."/>
            <person name="Li Y."/>
            <person name="Wang G."/>
        </authorList>
    </citation>
    <scope>NUCLEOTIDE SEQUENCE [LARGE SCALE GENOMIC DNA]</scope>
    <source>
        <strain evidence="3 4">CF5-4</strain>
    </source>
</reference>
<organism evidence="3 4">
    <name type="scientific">Actinotalea ferrariae CF5-4</name>
    <dbReference type="NCBI Taxonomy" id="948458"/>
    <lineage>
        <taxon>Bacteria</taxon>
        <taxon>Bacillati</taxon>
        <taxon>Actinomycetota</taxon>
        <taxon>Actinomycetes</taxon>
        <taxon>Micrococcales</taxon>
        <taxon>Cellulomonadaceae</taxon>
        <taxon>Actinotalea</taxon>
    </lineage>
</organism>
<proteinExistence type="predicted"/>
<dbReference type="EMBL" id="AXCW01000050">
    <property type="protein sequence ID" value="EYR64064.1"/>
    <property type="molecule type" value="Genomic_DNA"/>
</dbReference>
<dbReference type="GO" id="GO:0008270">
    <property type="term" value="F:zinc ion binding"/>
    <property type="evidence" value="ECO:0007669"/>
    <property type="project" value="UniProtKB-KW"/>
</dbReference>
<evidence type="ECO:0000313" key="3">
    <source>
        <dbReference type="EMBL" id="EYR64064.1"/>
    </source>
</evidence>